<protein>
    <submittedName>
        <fullName evidence="1">BrnT family toxin</fullName>
    </submittedName>
</protein>
<evidence type="ECO:0000313" key="2">
    <source>
        <dbReference type="Proteomes" id="UP001596030"/>
    </source>
</evidence>
<accession>A0ABV9D0S9</accession>
<keyword evidence="2" id="KW-1185">Reference proteome</keyword>
<dbReference type="RefSeq" id="WP_246900153.1">
    <property type="nucleotide sequence ID" value="NZ_JAKGAN010000009.1"/>
</dbReference>
<evidence type="ECO:0000313" key="1">
    <source>
        <dbReference type="EMBL" id="MFC4538675.1"/>
    </source>
</evidence>
<proteinExistence type="predicted"/>
<gene>
    <name evidence="1" type="ORF">ACFO0U_07815</name>
</gene>
<sequence>MRIDFDPNKSARNERERGLPFKAVEHFDWEGATYEPDTRHHYPEPRFVAVGRIGDRVHVVCFTPIEGGVRIISFRKANLREVRRHEKAIDR</sequence>
<dbReference type="InterPro" id="IPR007460">
    <property type="entry name" value="BrnT_toxin"/>
</dbReference>
<dbReference type="Gene3D" id="3.10.450.530">
    <property type="entry name" value="Ribonuclease toxin, BrnT, of type II toxin-antitoxin system"/>
    <property type="match status" value="1"/>
</dbReference>
<dbReference type="Pfam" id="PF04365">
    <property type="entry name" value="BrnT_toxin"/>
    <property type="match status" value="1"/>
</dbReference>
<comment type="caution">
    <text evidence="1">The sequence shown here is derived from an EMBL/GenBank/DDBJ whole genome shotgun (WGS) entry which is preliminary data.</text>
</comment>
<reference evidence="2" key="1">
    <citation type="journal article" date="2019" name="Int. J. Syst. Evol. Microbiol.">
        <title>The Global Catalogue of Microorganisms (GCM) 10K type strain sequencing project: providing services to taxonomists for standard genome sequencing and annotation.</title>
        <authorList>
            <consortium name="The Broad Institute Genomics Platform"/>
            <consortium name="The Broad Institute Genome Sequencing Center for Infectious Disease"/>
            <person name="Wu L."/>
            <person name="Ma J."/>
        </authorList>
    </citation>
    <scope>NUCLEOTIDE SEQUENCE [LARGE SCALE GENOMIC DNA]</scope>
    <source>
        <strain evidence="2">CGMCC 1.12121</strain>
    </source>
</reference>
<dbReference type="Proteomes" id="UP001596030">
    <property type="component" value="Unassembled WGS sequence"/>
</dbReference>
<organism evidence="1 2">
    <name type="scientific">Chromohalobacter sarecensis</name>
    <dbReference type="NCBI Taxonomy" id="245294"/>
    <lineage>
        <taxon>Bacteria</taxon>
        <taxon>Pseudomonadati</taxon>
        <taxon>Pseudomonadota</taxon>
        <taxon>Gammaproteobacteria</taxon>
        <taxon>Oceanospirillales</taxon>
        <taxon>Halomonadaceae</taxon>
        <taxon>Chromohalobacter</taxon>
    </lineage>
</organism>
<dbReference type="EMBL" id="JBHSEU010000011">
    <property type="protein sequence ID" value="MFC4538675.1"/>
    <property type="molecule type" value="Genomic_DNA"/>
</dbReference>
<name>A0ABV9D0S9_9GAMM</name>
<dbReference type="InterPro" id="IPR038573">
    <property type="entry name" value="BrnT_sf"/>
</dbReference>